<dbReference type="PANTHER" id="PTHR30005">
    <property type="entry name" value="EXOPOLYPHOSPHATASE"/>
    <property type="match status" value="1"/>
</dbReference>
<dbReference type="SUPFAM" id="SSF53067">
    <property type="entry name" value="Actin-like ATPase domain"/>
    <property type="match status" value="2"/>
</dbReference>
<accession>A0ABQ1FGF1</accession>
<comment type="caution">
    <text evidence="2">The sequence shown here is derived from an EMBL/GenBank/DDBJ whole genome shotgun (WGS) entry which is preliminary data.</text>
</comment>
<name>A0ABQ1FGF1_9SPHN</name>
<keyword evidence="3" id="KW-1185">Reference proteome</keyword>
<organism evidence="2 3">
    <name type="scientific">Blastomonas marina</name>
    <dbReference type="NCBI Taxonomy" id="1867408"/>
    <lineage>
        <taxon>Bacteria</taxon>
        <taxon>Pseudomonadati</taxon>
        <taxon>Pseudomonadota</taxon>
        <taxon>Alphaproteobacteria</taxon>
        <taxon>Sphingomonadales</taxon>
        <taxon>Sphingomonadaceae</taxon>
        <taxon>Blastomonas</taxon>
    </lineage>
</organism>
<reference evidence="3" key="1">
    <citation type="journal article" date="2019" name="Int. J. Syst. Evol. Microbiol.">
        <title>The Global Catalogue of Microorganisms (GCM) 10K type strain sequencing project: providing services to taxonomists for standard genome sequencing and annotation.</title>
        <authorList>
            <consortium name="The Broad Institute Genomics Platform"/>
            <consortium name="The Broad Institute Genome Sequencing Center for Infectious Disease"/>
            <person name="Wu L."/>
            <person name="Ma J."/>
        </authorList>
    </citation>
    <scope>NUCLEOTIDE SEQUENCE [LARGE SCALE GENOMIC DNA]</scope>
    <source>
        <strain evidence="3">CGMCC 1.15297</strain>
    </source>
</reference>
<feature type="domain" description="Ppx/GppA phosphatase N-terminal" evidence="1">
    <location>
        <begin position="32"/>
        <end position="302"/>
    </location>
</feature>
<protein>
    <submittedName>
        <fullName evidence="2">Exopolyphosphatase</fullName>
    </submittedName>
</protein>
<dbReference type="EMBL" id="BMID01000001">
    <property type="protein sequence ID" value="GGA09507.1"/>
    <property type="molecule type" value="Genomic_DNA"/>
</dbReference>
<dbReference type="PANTHER" id="PTHR30005:SF0">
    <property type="entry name" value="RETROGRADE REGULATION PROTEIN 2"/>
    <property type="match status" value="1"/>
</dbReference>
<evidence type="ECO:0000259" key="1">
    <source>
        <dbReference type="Pfam" id="PF02541"/>
    </source>
</evidence>
<dbReference type="CDD" id="cd24052">
    <property type="entry name" value="ASKHA_NBD_HpPPX-GppA-like"/>
    <property type="match status" value="1"/>
</dbReference>
<dbReference type="Gene3D" id="1.10.3210.10">
    <property type="entry name" value="Hypothetical protein af1432"/>
    <property type="match status" value="1"/>
</dbReference>
<dbReference type="InterPro" id="IPR003695">
    <property type="entry name" value="Ppx_GppA_N"/>
</dbReference>
<sequence length="491" mass="52700">MNRSGKRDSERPRAIIDIGSNTIRMVVYGNPPRAPHVLHNEKTVARLGRDLSRTGKIPGKAAKLGLDVLRRFARLIEELRIDDVEAVATAAVRDAKNGADFLEKVRELGFAPRLLSGNEEAQASADGVLGAFPDARGVVADLGGGSLELMEIDHENRGNGTTLPLGTLRLPSLPANKGKKAAIAKVIEKSGFRAAKGETLYLVGGTLRAFGRLAMIEMKSPLEDPHGFVLEAGDARRIAKRFARRETDKIAGIEEISSSRKEMIGDASALVGALLGEFEPDRVVFSAWGLREGLLMQRLPRELRVQDPLISAVTAYAARRDVTAQTGAMVAGWISGLPGARAEGTERLRLVTAMLALASQRLEPNIRRRHALDWALHKRWIGLEPGDRAKLAAALLAQTGRTKLPDELALLASENDLAEGVAWGLGIRLLRRLGSAALSSLAGSVLRVDGKKLVLAVPPEAMSLCGPGTEEDLSALASHLGLKPAIERRTA</sequence>
<evidence type="ECO:0000313" key="2">
    <source>
        <dbReference type="EMBL" id="GGA09507.1"/>
    </source>
</evidence>
<dbReference type="InterPro" id="IPR050273">
    <property type="entry name" value="GppA/Ppx_hydrolase"/>
</dbReference>
<dbReference type="InterPro" id="IPR043129">
    <property type="entry name" value="ATPase_NBD"/>
</dbReference>
<evidence type="ECO:0000313" key="3">
    <source>
        <dbReference type="Proteomes" id="UP000603317"/>
    </source>
</evidence>
<proteinExistence type="predicted"/>
<gene>
    <name evidence="2" type="ORF">GCM10010923_19870</name>
</gene>
<dbReference type="Gene3D" id="3.30.420.150">
    <property type="entry name" value="Exopolyphosphatase. Domain 2"/>
    <property type="match status" value="1"/>
</dbReference>
<dbReference type="Gene3D" id="3.30.420.40">
    <property type="match status" value="1"/>
</dbReference>
<dbReference type="Proteomes" id="UP000603317">
    <property type="component" value="Unassembled WGS sequence"/>
</dbReference>
<dbReference type="Pfam" id="PF02541">
    <property type="entry name" value="Ppx-GppA"/>
    <property type="match status" value="1"/>
</dbReference>
<dbReference type="RefSeq" id="WP_188642550.1">
    <property type="nucleotide sequence ID" value="NZ_BMID01000001.1"/>
</dbReference>